<dbReference type="RefSeq" id="WP_175311338.1">
    <property type="nucleotide sequence ID" value="NZ_CBCRYR010000010.1"/>
</dbReference>
<organism evidence="1 2">
    <name type="scientific">Sphingomonas zeae</name>
    <dbReference type="NCBI Taxonomy" id="1646122"/>
    <lineage>
        <taxon>Bacteria</taxon>
        <taxon>Pseudomonadati</taxon>
        <taxon>Pseudomonadota</taxon>
        <taxon>Alphaproteobacteria</taxon>
        <taxon>Sphingomonadales</taxon>
        <taxon>Sphingomonadaceae</taxon>
        <taxon>Sphingomonas</taxon>
    </lineage>
</organism>
<protein>
    <submittedName>
        <fullName evidence="1">DUF1465 family protein</fullName>
    </submittedName>
</protein>
<dbReference type="Gene3D" id="1.10.8.930">
    <property type="entry name" value="Protein of unknown function DUF1465"/>
    <property type="match status" value="1"/>
</dbReference>
<evidence type="ECO:0000313" key="1">
    <source>
        <dbReference type="EMBL" id="NUU46705.1"/>
    </source>
</evidence>
<comment type="caution">
    <text evidence="1">The sequence shown here is derived from an EMBL/GenBank/DDBJ whole genome shotgun (WGS) entry which is preliminary data.</text>
</comment>
<name>A0A7Y6B3F0_9SPHN</name>
<dbReference type="EMBL" id="JABMCH010000061">
    <property type="protein sequence ID" value="NUU46705.1"/>
    <property type="molecule type" value="Genomic_DNA"/>
</dbReference>
<reference evidence="1 2" key="1">
    <citation type="submission" date="2020-05" db="EMBL/GenBank/DDBJ databases">
        <title>Genome Sequencing of Type Strains.</title>
        <authorList>
            <person name="Lemaire J.F."/>
            <person name="Inderbitzin P."/>
            <person name="Gregorio O.A."/>
            <person name="Collins S.B."/>
            <person name="Wespe N."/>
            <person name="Knight-Connoni V."/>
        </authorList>
    </citation>
    <scope>NUCLEOTIDE SEQUENCE [LARGE SCALE GENOMIC DNA]</scope>
    <source>
        <strain evidence="1 2">DSM 100049</strain>
    </source>
</reference>
<dbReference type="Proteomes" id="UP000536441">
    <property type="component" value="Unassembled WGS sequence"/>
</dbReference>
<accession>A0A7Y6B3F0</accession>
<gene>
    <name evidence="1" type="ORF">HP438_06925</name>
</gene>
<dbReference type="AlphaFoldDB" id="A0A7Y6B3F0"/>
<evidence type="ECO:0000313" key="2">
    <source>
        <dbReference type="Proteomes" id="UP000536441"/>
    </source>
</evidence>
<proteinExistence type="predicted"/>
<dbReference type="InterPro" id="IPR010848">
    <property type="entry name" value="DUF1465"/>
</dbReference>
<dbReference type="Pfam" id="PF07323">
    <property type="entry name" value="DUF1465"/>
    <property type="match status" value="1"/>
</dbReference>
<dbReference type="InterPro" id="IPR038301">
    <property type="entry name" value="AraC-like_sf"/>
</dbReference>
<sequence length="167" mass="18242">MAHVALESPFHAKLTDSLYAEAMALAEAARGYFDGIGRDERDALGPVVRVVFSCESLKVTTRLMHVIAWVLTQRAVEAGEMDWTEAREPVRRLGSSPDTEEAQLATLPVQAQRLTRASLDLHRRVERLDALADMLPPATSPVQALQARLGRAFWGAKNGPPMGQGLA</sequence>
<keyword evidence="2" id="KW-1185">Reference proteome</keyword>